<feature type="transmembrane region" description="Helical" evidence="1">
    <location>
        <begin position="170"/>
        <end position="188"/>
    </location>
</feature>
<protein>
    <recommendedName>
        <fullName evidence="4">FAR-17a/AIG1-like protein</fullName>
    </recommendedName>
</protein>
<feature type="transmembrane region" description="Helical" evidence="1">
    <location>
        <begin position="24"/>
        <end position="47"/>
    </location>
</feature>
<gene>
    <name evidence="2" type="ORF">P167DRAFT_277603</name>
</gene>
<keyword evidence="3" id="KW-1185">Reference proteome</keyword>
<organism evidence="2 3">
    <name type="scientific">Morchella conica CCBAS932</name>
    <dbReference type="NCBI Taxonomy" id="1392247"/>
    <lineage>
        <taxon>Eukaryota</taxon>
        <taxon>Fungi</taxon>
        <taxon>Dikarya</taxon>
        <taxon>Ascomycota</taxon>
        <taxon>Pezizomycotina</taxon>
        <taxon>Pezizomycetes</taxon>
        <taxon>Pezizales</taxon>
        <taxon>Morchellaceae</taxon>
        <taxon>Morchella</taxon>
    </lineage>
</organism>
<dbReference type="PANTHER" id="PTHR12242:SF1">
    <property type="entry name" value="MYND-TYPE DOMAIN-CONTAINING PROTEIN"/>
    <property type="match status" value="1"/>
</dbReference>
<dbReference type="InParanoid" id="A0A3N4KI13"/>
<dbReference type="AlphaFoldDB" id="A0A3N4KI13"/>
<proteinExistence type="predicted"/>
<keyword evidence="1" id="KW-0472">Membrane</keyword>
<dbReference type="OrthoDB" id="419711at2759"/>
<evidence type="ECO:0000313" key="3">
    <source>
        <dbReference type="Proteomes" id="UP000277580"/>
    </source>
</evidence>
<feature type="transmembrane region" description="Helical" evidence="1">
    <location>
        <begin position="100"/>
        <end position="125"/>
    </location>
</feature>
<reference evidence="2 3" key="1">
    <citation type="journal article" date="2018" name="Nat. Ecol. Evol.">
        <title>Pezizomycetes genomes reveal the molecular basis of ectomycorrhizal truffle lifestyle.</title>
        <authorList>
            <person name="Murat C."/>
            <person name="Payen T."/>
            <person name="Noel B."/>
            <person name="Kuo A."/>
            <person name="Morin E."/>
            <person name="Chen J."/>
            <person name="Kohler A."/>
            <person name="Krizsan K."/>
            <person name="Balestrini R."/>
            <person name="Da Silva C."/>
            <person name="Montanini B."/>
            <person name="Hainaut M."/>
            <person name="Levati E."/>
            <person name="Barry K.W."/>
            <person name="Belfiori B."/>
            <person name="Cichocki N."/>
            <person name="Clum A."/>
            <person name="Dockter R.B."/>
            <person name="Fauchery L."/>
            <person name="Guy J."/>
            <person name="Iotti M."/>
            <person name="Le Tacon F."/>
            <person name="Lindquist E.A."/>
            <person name="Lipzen A."/>
            <person name="Malagnac F."/>
            <person name="Mello A."/>
            <person name="Molinier V."/>
            <person name="Miyauchi S."/>
            <person name="Poulain J."/>
            <person name="Riccioni C."/>
            <person name="Rubini A."/>
            <person name="Sitrit Y."/>
            <person name="Splivallo R."/>
            <person name="Traeger S."/>
            <person name="Wang M."/>
            <person name="Zifcakova L."/>
            <person name="Wipf D."/>
            <person name="Zambonelli A."/>
            <person name="Paolocci F."/>
            <person name="Nowrousian M."/>
            <person name="Ottonello S."/>
            <person name="Baldrian P."/>
            <person name="Spatafora J.W."/>
            <person name="Henrissat B."/>
            <person name="Nagy L.G."/>
            <person name="Aury J.M."/>
            <person name="Wincker P."/>
            <person name="Grigoriev I.V."/>
            <person name="Bonfante P."/>
            <person name="Martin F.M."/>
        </authorList>
    </citation>
    <scope>NUCLEOTIDE SEQUENCE [LARGE SCALE GENOMIC DNA]</scope>
    <source>
        <strain evidence="2 3">CCBAS932</strain>
    </source>
</reference>
<feature type="transmembrane region" description="Helical" evidence="1">
    <location>
        <begin position="208"/>
        <end position="236"/>
    </location>
</feature>
<dbReference type="STRING" id="1392247.A0A3N4KI13"/>
<dbReference type="PANTHER" id="PTHR12242">
    <property type="entry name" value="OS02G0130600 PROTEIN-RELATED"/>
    <property type="match status" value="1"/>
</dbReference>
<name>A0A3N4KI13_9PEZI</name>
<feature type="transmembrane region" description="Helical" evidence="1">
    <location>
        <begin position="67"/>
        <end position="88"/>
    </location>
</feature>
<evidence type="ECO:0008006" key="4">
    <source>
        <dbReference type="Google" id="ProtNLM"/>
    </source>
</evidence>
<feature type="non-terminal residue" evidence="2">
    <location>
        <position position="1"/>
    </location>
</feature>
<keyword evidence="1" id="KW-1133">Transmembrane helix</keyword>
<keyword evidence="1" id="KW-0812">Transmembrane</keyword>
<dbReference type="EMBL" id="ML119145">
    <property type="protein sequence ID" value="RPB10173.1"/>
    <property type="molecule type" value="Genomic_DNA"/>
</dbReference>
<evidence type="ECO:0000256" key="1">
    <source>
        <dbReference type="SAM" id="Phobius"/>
    </source>
</evidence>
<evidence type="ECO:0000313" key="2">
    <source>
        <dbReference type="EMBL" id="RPB10173.1"/>
    </source>
</evidence>
<sequence>LTTLSPHPFDPTHRFTTSPLLPPLLLACIRITISVYIFTYLLYRIAYSAISDGSLSTRQSFSYFTNITYWSLGFYFGVAGLHTLLYALRGRRANWLKGGWAVAHAVWWTSVVTFPFLVTIVYWGILAADDSPFRTQVSAYSNISAHLLNSVFALFEILLTRAAVPSWTHLPFLILFLAGYLCVAYITHATQGFYTYGFLDPKTGNGMVAAYCVGIAVAICVVWAVVAGIVWVRVWLTERVLGLEGKFSKVRVEGRVEKGEVR</sequence>
<dbReference type="Proteomes" id="UP000277580">
    <property type="component" value="Unassembled WGS sequence"/>
</dbReference>
<dbReference type="GO" id="GO:0016020">
    <property type="term" value="C:membrane"/>
    <property type="evidence" value="ECO:0007669"/>
    <property type="project" value="TreeGrafter"/>
</dbReference>
<accession>A0A3N4KI13</accession>